<sequence>MRLRGRIAYKCLILTFFVLVFLLICLDYFMPTGKRDQFLTQLPPLEKDVSKEETTSKHIESDPSASRLVNLTNFKYEIPNDVCRKYDKDLLAIIIVTSYAGHDELRAAHRLAVPQAKLAEMGMQRIFLLAQLPPTEKFITQKQLLDEHQRFGDLLQGNFQEAYRNLSYKHVMGLRWAATDCSSAKFIIKVDDDIIYDVFHFRRYLESLEVQRADLVASRAYLAGYVLDARPPVRNNANKWYVSEQEWSRSTYPAYLSGWLYITNPKTATRLVQEAQQTPFFWIDDTWVTGILREKLKINVQHLNAWYSANAEFIDCCVRDLKQPSSYECEYFVGPNGGDNKLLVEFLHNVEKCYFDECTKRPPEKSLKKTCVASAKHLLPDHGSVHVKQVTLR</sequence>
<dbReference type="InterPro" id="IPR002659">
    <property type="entry name" value="Glyco_trans_31"/>
</dbReference>
<evidence type="ECO:0000313" key="11">
    <source>
        <dbReference type="EMBL" id="JAC04083.1"/>
    </source>
</evidence>
<keyword evidence="6 10" id="KW-0735">Signal-anchor</keyword>
<evidence type="ECO:0000256" key="8">
    <source>
        <dbReference type="ARBA" id="ARBA00023034"/>
    </source>
</evidence>
<name>W8BXP2_CERCA</name>
<evidence type="ECO:0000256" key="1">
    <source>
        <dbReference type="ARBA" id="ARBA00004323"/>
    </source>
</evidence>
<evidence type="ECO:0000256" key="10">
    <source>
        <dbReference type="RuleBase" id="RU363063"/>
    </source>
</evidence>
<comment type="subcellular location">
    <subcellularLocation>
        <location evidence="1 10">Golgi apparatus membrane</location>
        <topology evidence="1 10">Single-pass type II membrane protein</topology>
    </subcellularLocation>
</comment>
<feature type="transmembrane region" description="Helical" evidence="10">
    <location>
        <begin position="7"/>
        <end position="30"/>
    </location>
</feature>
<gene>
    <name evidence="11" type="primary">B3G5B</name>
</gene>
<protein>
    <recommendedName>
        <fullName evidence="10">Hexosyltransferase</fullName>
        <ecNumber evidence="10">2.4.1.-</ecNumber>
    </recommendedName>
</protein>
<evidence type="ECO:0000256" key="5">
    <source>
        <dbReference type="ARBA" id="ARBA00022692"/>
    </source>
</evidence>
<reference evidence="11" key="1">
    <citation type="submission" date="2013-07" db="EMBL/GenBank/DDBJ databases">
        <authorList>
            <person name="Geib S."/>
        </authorList>
    </citation>
    <scope>NUCLEOTIDE SEQUENCE</scope>
</reference>
<reference evidence="11" key="2">
    <citation type="journal article" date="2014" name="BMC Genomics">
        <title>A genomic perspective to assessing quality of mass-reared SIT flies used in Mediterranean fruit fly (Ceratitis capitata) eradication in California.</title>
        <authorList>
            <person name="Calla B."/>
            <person name="Hall B."/>
            <person name="Hou S."/>
            <person name="Geib S.M."/>
        </authorList>
    </citation>
    <scope>NUCLEOTIDE SEQUENCE</scope>
</reference>
<dbReference type="EMBL" id="GAMC01002473">
    <property type="protein sequence ID" value="JAC04083.1"/>
    <property type="molecule type" value="mRNA"/>
</dbReference>
<dbReference type="FunFam" id="3.90.550.50:FF:000028">
    <property type="entry name" value="Hexosyltransferase"/>
    <property type="match status" value="1"/>
</dbReference>
<dbReference type="GO" id="GO:0000139">
    <property type="term" value="C:Golgi membrane"/>
    <property type="evidence" value="ECO:0007669"/>
    <property type="project" value="UniProtKB-SubCell"/>
</dbReference>
<keyword evidence="7 10" id="KW-1133">Transmembrane helix</keyword>
<proteinExistence type="evidence at transcript level"/>
<evidence type="ECO:0000256" key="9">
    <source>
        <dbReference type="ARBA" id="ARBA00023136"/>
    </source>
</evidence>
<keyword evidence="9 10" id="KW-0472">Membrane</keyword>
<keyword evidence="5 10" id="KW-0812">Transmembrane</keyword>
<keyword evidence="3 10" id="KW-0328">Glycosyltransferase</keyword>
<keyword evidence="8 10" id="KW-0333">Golgi apparatus</keyword>
<accession>W8BXP2</accession>
<comment type="similarity">
    <text evidence="2 10">Belongs to the glycosyltransferase 31 family.</text>
</comment>
<dbReference type="Gene3D" id="3.90.550.50">
    <property type="match status" value="1"/>
</dbReference>
<dbReference type="OrthoDB" id="2139606at2759"/>
<keyword evidence="4 11" id="KW-0808">Transferase</keyword>
<evidence type="ECO:0000256" key="7">
    <source>
        <dbReference type="ARBA" id="ARBA00022989"/>
    </source>
</evidence>
<dbReference type="PANTHER" id="PTHR11214">
    <property type="entry name" value="BETA-1,3-N-ACETYLGLUCOSAMINYLTRANSFERASE"/>
    <property type="match status" value="1"/>
</dbReference>
<evidence type="ECO:0000256" key="2">
    <source>
        <dbReference type="ARBA" id="ARBA00008661"/>
    </source>
</evidence>
<dbReference type="AlphaFoldDB" id="W8BXP2"/>
<dbReference type="EC" id="2.4.1.-" evidence="10"/>
<evidence type="ECO:0000256" key="6">
    <source>
        <dbReference type="ARBA" id="ARBA00022968"/>
    </source>
</evidence>
<dbReference type="GO" id="GO:0016758">
    <property type="term" value="F:hexosyltransferase activity"/>
    <property type="evidence" value="ECO:0007669"/>
    <property type="project" value="InterPro"/>
</dbReference>
<dbReference type="Pfam" id="PF01762">
    <property type="entry name" value="Galactosyl_T"/>
    <property type="match status" value="1"/>
</dbReference>
<dbReference type="PANTHER" id="PTHR11214:SF235">
    <property type="entry name" value="HEXOSYLTRANSFERASE"/>
    <property type="match status" value="1"/>
</dbReference>
<dbReference type="GO" id="GO:0006493">
    <property type="term" value="P:protein O-linked glycosylation"/>
    <property type="evidence" value="ECO:0007669"/>
    <property type="project" value="TreeGrafter"/>
</dbReference>
<organism evidence="11">
    <name type="scientific">Ceratitis capitata</name>
    <name type="common">Mediterranean fruit fly</name>
    <name type="synonym">Tephritis capitata</name>
    <dbReference type="NCBI Taxonomy" id="7213"/>
    <lineage>
        <taxon>Eukaryota</taxon>
        <taxon>Metazoa</taxon>
        <taxon>Ecdysozoa</taxon>
        <taxon>Arthropoda</taxon>
        <taxon>Hexapoda</taxon>
        <taxon>Insecta</taxon>
        <taxon>Pterygota</taxon>
        <taxon>Neoptera</taxon>
        <taxon>Endopterygota</taxon>
        <taxon>Diptera</taxon>
        <taxon>Brachycera</taxon>
        <taxon>Muscomorpha</taxon>
        <taxon>Tephritoidea</taxon>
        <taxon>Tephritidae</taxon>
        <taxon>Ceratitis</taxon>
        <taxon>Ceratitis</taxon>
    </lineage>
</organism>
<evidence type="ECO:0000256" key="3">
    <source>
        <dbReference type="ARBA" id="ARBA00022676"/>
    </source>
</evidence>
<evidence type="ECO:0000256" key="4">
    <source>
        <dbReference type="ARBA" id="ARBA00022679"/>
    </source>
</evidence>